<evidence type="ECO:0000256" key="2">
    <source>
        <dbReference type="ARBA" id="ARBA00007069"/>
    </source>
</evidence>
<evidence type="ECO:0000259" key="11">
    <source>
        <dbReference type="PROSITE" id="PS50928"/>
    </source>
</evidence>
<keyword evidence="7 10" id="KW-0812">Transmembrane</keyword>
<reference evidence="12" key="2">
    <citation type="submission" date="2020-09" db="EMBL/GenBank/DDBJ databases">
        <authorList>
            <person name="Sun Q."/>
            <person name="Zhou Y."/>
        </authorList>
    </citation>
    <scope>NUCLEOTIDE SEQUENCE</scope>
    <source>
        <strain evidence="12">CGMCC 1.15447</strain>
    </source>
</reference>
<proteinExistence type="inferred from homology"/>
<dbReference type="GO" id="GO:0035435">
    <property type="term" value="P:phosphate ion transmembrane transport"/>
    <property type="evidence" value="ECO:0007669"/>
    <property type="project" value="InterPro"/>
</dbReference>
<protein>
    <recommendedName>
        <fullName evidence="3 10">Phosphate transport system permease protein PstA</fullName>
    </recommendedName>
</protein>
<keyword evidence="6" id="KW-0592">Phosphate transport</keyword>
<comment type="caution">
    <text evidence="12">The sequence shown here is derived from an EMBL/GenBank/DDBJ whole genome shotgun (WGS) entry which is preliminary data.</text>
</comment>
<dbReference type="InterPro" id="IPR000515">
    <property type="entry name" value="MetI-like"/>
</dbReference>
<dbReference type="SUPFAM" id="SSF161098">
    <property type="entry name" value="MetI-like"/>
    <property type="match status" value="1"/>
</dbReference>
<dbReference type="InterPro" id="IPR051408">
    <property type="entry name" value="Phosphate_transprt_permease"/>
</dbReference>
<evidence type="ECO:0000256" key="1">
    <source>
        <dbReference type="ARBA" id="ARBA00004651"/>
    </source>
</evidence>
<keyword evidence="8 10" id="KW-1133">Transmembrane helix</keyword>
<dbReference type="AlphaFoldDB" id="A0A916W2A0"/>
<keyword evidence="4" id="KW-0813">Transport</keyword>
<dbReference type="CDD" id="cd06261">
    <property type="entry name" value="TM_PBP2"/>
    <property type="match status" value="1"/>
</dbReference>
<name>A0A916W2A0_9BACT</name>
<sequence length="301" mass="31805">MSTQPFNSQPIETRRKLARFNRVRRSATNYVVGGLSVLATIVVLAPLAAILVYLIFKGASSLNLAFFTQVPAPVGETGGGMANSIIGSGLILMVSSLIGVPIGIAAGVYLAEYGRGTMLGNAVRFTADVLNGVPSIVMGIAAYSLVVVPQKHFSALAGGIALAIMMVPTITRTTEEMLATVPHAIREAALGLGVPKWRTTLSVSLRTASPGIITGCMLAFARVAGETAPLLFTAFGNQFWSFKLNEPIAALPLQIYVYAISPYDEWHRLAWAGSLVLIVLIMASVTLVRIYANRGVLKGGS</sequence>
<feature type="transmembrane region" description="Helical" evidence="10">
    <location>
        <begin position="30"/>
        <end position="56"/>
    </location>
</feature>
<dbReference type="InterPro" id="IPR005672">
    <property type="entry name" value="Phosphate_PstA"/>
</dbReference>
<evidence type="ECO:0000256" key="9">
    <source>
        <dbReference type="ARBA" id="ARBA00023136"/>
    </source>
</evidence>
<evidence type="ECO:0000256" key="4">
    <source>
        <dbReference type="ARBA" id="ARBA00022448"/>
    </source>
</evidence>
<dbReference type="NCBIfam" id="TIGR00974">
    <property type="entry name" value="3a0107s02c"/>
    <property type="match status" value="1"/>
</dbReference>
<feature type="transmembrane region" description="Helical" evidence="10">
    <location>
        <begin position="152"/>
        <end position="170"/>
    </location>
</feature>
<dbReference type="PROSITE" id="PS50928">
    <property type="entry name" value="ABC_TM1"/>
    <property type="match status" value="1"/>
</dbReference>
<dbReference type="EMBL" id="BMJB01000001">
    <property type="protein sequence ID" value="GGA60490.1"/>
    <property type="molecule type" value="Genomic_DNA"/>
</dbReference>
<evidence type="ECO:0000256" key="6">
    <source>
        <dbReference type="ARBA" id="ARBA00022592"/>
    </source>
</evidence>
<feature type="transmembrane region" description="Helical" evidence="10">
    <location>
        <begin position="85"/>
        <end position="110"/>
    </location>
</feature>
<evidence type="ECO:0000256" key="3">
    <source>
        <dbReference type="ARBA" id="ARBA00016864"/>
    </source>
</evidence>
<dbReference type="PANTHER" id="PTHR42922:SF1">
    <property type="entry name" value="PHOSPHATE TRANSPORT SYSTEM PERMEASE PROTEIN PSTA"/>
    <property type="match status" value="1"/>
</dbReference>
<evidence type="ECO:0000256" key="7">
    <source>
        <dbReference type="ARBA" id="ARBA00022692"/>
    </source>
</evidence>
<feature type="domain" description="ABC transmembrane type-1" evidence="11">
    <location>
        <begin position="85"/>
        <end position="288"/>
    </location>
</feature>
<dbReference type="RefSeq" id="WP_188758174.1">
    <property type="nucleotide sequence ID" value="NZ_BMJB01000001.1"/>
</dbReference>
<dbReference type="GO" id="GO:0005886">
    <property type="term" value="C:plasma membrane"/>
    <property type="evidence" value="ECO:0007669"/>
    <property type="project" value="UniProtKB-SubCell"/>
</dbReference>
<evidence type="ECO:0000256" key="5">
    <source>
        <dbReference type="ARBA" id="ARBA00022475"/>
    </source>
</evidence>
<reference evidence="12" key="1">
    <citation type="journal article" date="2014" name="Int. J. Syst. Evol. Microbiol.">
        <title>Complete genome sequence of Corynebacterium casei LMG S-19264T (=DSM 44701T), isolated from a smear-ripened cheese.</title>
        <authorList>
            <consortium name="US DOE Joint Genome Institute (JGI-PGF)"/>
            <person name="Walter F."/>
            <person name="Albersmeier A."/>
            <person name="Kalinowski J."/>
            <person name="Ruckert C."/>
        </authorList>
    </citation>
    <scope>NUCLEOTIDE SEQUENCE</scope>
    <source>
        <strain evidence="12">CGMCC 1.15447</strain>
    </source>
</reference>
<evidence type="ECO:0000256" key="8">
    <source>
        <dbReference type="ARBA" id="ARBA00022989"/>
    </source>
</evidence>
<accession>A0A916W2A0</accession>
<keyword evidence="9 10" id="KW-0472">Membrane</keyword>
<evidence type="ECO:0000313" key="13">
    <source>
        <dbReference type="Proteomes" id="UP000648801"/>
    </source>
</evidence>
<comment type="subcellular location">
    <subcellularLocation>
        <location evidence="1 10">Cell membrane</location>
        <topology evidence="1 10">Multi-pass membrane protein</topology>
    </subcellularLocation>
</comment>
<keyword evidence="13" id="KW-1185">Reference proteome</keyword>
<keyword evidence="5 10" id="KW-1003">Cell membrane</keyword>
<dbReference type="Pfam" id="PF00528">
    <property type="entry name" value="BPD_transp_1"/>
    <property type="match status" value="1"/>
</dbReference>
<feature type="transmembrane region" description="Helical" evidence="10">
    <location>
        <begin position="122"/>
        <end position="146"/>
    </location>
</feature>
<gene>
    <name evidence="12" type="ORF">GCM10011507_10030</name>
</gene>
<comment type="caution">
    <text evidence="10">Lacks conserved residue(s) required for the propagation of feature annotation.</text>
</comment>
<evidence type="ECO:0000256" key="10">
    <source>
        <dbReference type="RuleBase" id="RU363043"/>
    </source>
</evidence>
<evidence type="ECO:0000313" key="12">
    <source>
        <dbReference type="EMBL" id="GGA60490.1"/>
    </source>
</evidence>
<dbReference type="Proteomes" id="UP000648801">
    <property type="component" value="Unassembled WGS sequence"/>
</dbReference>
<dbReference type="Gene3D" id="1.10.3720.10">
    <property type="entry name" value="MetI-like"/>
    <property type="match status" value="1"/>
</dbReference>
<comment type="similarity">
    <text evidence="2 10">Belongs to the binding-protein-dependent transport system permease family. CysTW subfamily.</text>
</comment>
<feature type="transmembrane region" description="Helical" evidence="10">
    <location>
        <begin position="269"/>
        <end position="292"/>
    </location>
</feature>
<organism evidence="12 13">
    <name type="scientific">Edaphobacter acidisoli</name>
    <dbReference type="NCBI Taxonomy" id="2040573"/>
    <lineage>
        <taxon>Bacteria</taxon>
        <taxon>Pseudomonadati</taxon>
        <taxon>Acidobacteriota</taxon>
        <taxon>Terriglobia</taxon>
        <taxon>Terriglobales</taxon>
        <taxon>Acidobacteriaceae</taxon>
        <taxon>Edaphobacter</taxon>
    </lineage>
</organism>
<dbReference type="InterPro" id="IPR035906">
    <property type="entry name" value="MetI-like_sf"/>
</dbReference>
<dbReference type="PANTHER" id="PTHR42922">
    <property type="entry name" value="PHOSPHATE TRANSPORT SYSTEM PERMEASE PROTEIN PSTA"/>
    <property type="match status" value="1"/>
</dbReference>
<dbReference type="GO" id="GO:0005315">
    <property type="term" value="F:phosphate transmembrane transporter activity"/>
    <property type="evidence" value="ECO:0007669"/>
    <property type="project" value="InterPro"/>
</dbReference>